<reference evidence="8" key="1">
    <citation type="submission" date="2024-06" db="EMBL/GenBank/DDBJ databases">
        <title>Draft Genome Sequence of Deinococcus sonorensis Type Strain KR-87, a Biofilm Producing Representative of the Genus Deinococcus.</title>
        <authorList>
            <person name="Boren L.S."/>
            <person name="Grosso R.A."/>
            <person name="Hugenberg-Cox A.N."/>
            <person name="Hill J.T.E."/>
            <person name="Albert C.M."/>
            <person name="Tuohy J.M."/>
        </authorList>
    </citation>
    <scope>NUCLEOTIDE SEQUENCE</scope>
    <source>
        <strain evidence="8">KR-87</strain>
        <plasmid evidence="8">pDson01</plasmid>
    </source>
</reference>
<keyword evidence="5 6" id="KW-0472">Membrane</keyword>
<feature type="transmembrane region" description="Helical" evidence="6">
    <location>
        <begin position="111"/>
        <end position="133"/>
    </location>
</feature>
<feature type="transmembrane region" description="Helical" evidence="6">
    <location>
        <begin position="338"/>
        <end position="357"/>
    </location>
</feature>
<feature type="transmembrane region" description="Helical" evidence="6">
    <location>
        <begin position="216"/>
        <end position="240"/>
    </location>
</feature>
<evidence type="ECO:0000256" key="6">
    <source>
        <dbReference type="SAM" id="Phobius"/>
    </source>
</evidence>
<dbReference type="SUPFAM" id="SSF103473">
    <property type="entry name" value="MFS general substrate transporter"/>
    <property type="match status" value="1"/>
</dbReference>
<evidence type="ECO:0000256" key="2">
    <source>
        <dbReference type="ARBA" id="ARBA00022475"/>
    </source>
</evidence>
<feature type="transmembrane region" description="Helical" evidence="6">
    <location>
        <begin position="302"/>
        <end position="318"/>
    </location>
</feature>
<accession>A0AAU7U579</accession>
<keyword evidence="2" id="KW-1003">Cell membrane</keyword>
<name>A0AAU7U579_9DEIO</name>
<feature type="transmembrane region" description="Helical" evidence="6">
    <location>
        <begin position="363"/>
        <end position="383"/>
    </location>
</feature>
<proteinExistence type="predicted"/>
<evidence type="ECO:0000256" key="3">
    <source>
        <dbReference type="ARBA" id="ARBA00022692"/>
    </source>
</evidence>
<dbReference type="GO" id="GO:0022857">
    <property type="term" value="F:transmembrane transporter activity"/>
    <property type="evidence" value="ECO:0007669"/>
    <property type="project" value="InterPro"/>
</dbReference>
<dbReference type="Gene3D" id="1.20.1250.20">
    <property type="entry name" value="MFS general substrate transporter like domains"/>
    <property type="match status" value="1"/>
</dbReference>
<dbReference type="KEGG" id="dsc:ABOD76_02680"/>
<dbReference type="PANTHER" id="PTHR43124">
    <property type="entry name" value="PURINE EFFLUX PUMP PBUE"/>
    <property type="match status" value="1"/>
</dbReference>
<gene>
    <name evidence="8" type="ORF">ABOD76_02680</name>
</gene>
<dbReference type="RefSeq" id="WP_350241206.1">
    <property type="nucleotide sequence ID" value="NZ_CP158297.1"/>
</dbReference>
<dbReference type="PANTHER" id="PTHR43124:SF3">
    <property type="entry name" value="CHLORAMPHENICOL EFFLUX PUMP RV0191"/>
    <property type="match status" value="1"/>
</dbReference>
<dbReference type="EMBL" id="CP158297">
    <property type="protein sequence ID" value="XBV83609.1"/>
    <property type="molecule type" value="Genomic_DNA"/>
</dbReference>
<dbReference type="InterPro" id="IPR050189">
    <property type="entry name" value="MFS_Efflux_Transporters"/>
</dbReference>
<feature type="domain" description="Major facilitator superfamily (MFS) profile" evidence="7">
    <location>
        <begin position="16"/>
        <end position="389"/>
    </location>
</feature>
<geneLocation type="plasmid" evidence="8">
    <name>pDson01</name>
</geneLocation>
<comment type="subcellular location">
    <subcellularLocation>
        <location evidence="1">Cell membrane</location>
        <topology evidence="1">Multi-pass membrane protein</topology>
    </subcellularLocation>
</comment>
<dbReference type="PROSITE" id="PS50850">
    <property type="entry name" value="MFS"/>
    <property type="match status" value="1"/>
</dbReference>
<organism evidence="8">
    <name type="scientific">Deinococcus sonorensis KR-87</name>
    <dbReference type="NCBI Taxonomy" id="694439"/>
    <lineage>
        <taxon>Bacteria</taxon>
        <taxon>Thermotogati</taxon>
        <taxon>Deinococcota</taxon>
        <taxon>Deinococci</taxon>
        <taxon>Deinococcales</taxon>
        <taxon>Deinococcaceae</taxon>
        <taxon>Deinococcus</taxon>
    </lineage>
</organism>
<feature type="transmembrane region" description="Helical" evidence="6">
    <location>
        <begin position="168"/>
        <end position="190"/>
    </location>
</feature>
<evidence type="ECO:0000256" key="1">
    <source>
        <dbReference type="ARBA" id="ARBA00004651"/>
    </source>
</evidence>
<dbReference type="CDD" id="cd17324">
    <property type="entry name" value="MFS_NepI_like"/>
    <property type="match status" value="1"/>
</dbReference>
<dbReference type="AlphaFoldDB" id="A0AAU7U579"/>
<feature type="transmembrane region" description="Helical" evidence="6">
    <location>
        <begin position="277"/>
        <end position="296"/>
    </location>
</feature>
<dbReference type="Pfam" id="PF07690">
    <property type="entry name" value="MFS_1"/>
    <property type="match status" value="1"/>
</dbReference>
<feature type="transmembrane region" description="Helical" evidence="6">
    <location>
        <begin position="140"/>
        <end position="162"/>
    </location>
</feature>
<feature type="transmembrane region" description="Helical" evidence="6">
    <location>
        <begin position="246"/>
        <end position="265"/>
    </location>
</feature>
<dbReference type="InterPro" id="IPR036259">
    <property type="entry name" value="MFS_trans_sf"/>
</dbReference>
<sequence>MKQDVAKPQPRSPLPALLALALAYFTLGTASLSVVALARPISASLHVTAAQTGQLVTAFSLTFAVTALLAQSVAGHLQRKHLLLAGLTLLTLGLALGAAATSFTALLLTRMLAAIGASVLGPVASATGSLLVPPAEQPRALAIVFGGFTFASVLGVPFAALLSPALGWRGTLLVLAGLAVGAALLVWRLVPHVERGTRITVTTYLSTLQAPRVTPALLTTMLQIGSIFLPYAVIGAYLSARFASSPAWITGTLLAFGIGGVLGNAASGPLSRRLQPLGVLQLSLAASLLVAAALLFVPHVPVLGLLAFFIWSIFGNMFQAPQQARLIGLLPERRGLMLALNAAVLYFGIGLGSWAGSLLLPTLGAPLLALPPVLLLAGALLLTPRPRPVNAVKAPAAGA</sequence>
<evidence type="ECO:0000256" key="4">
    <source>
        <dbReference type="ARBA" id="ARBA00022989"/>
    </source>
</evidence>
<evidence type="ECO:0000256" key="5">
    <source>
        <dbReference type="ARBA" id="ARBA00023136"/>
    </source>
</evidence>
<feature type="transmembrane region" description="Helical" evidence="6">
    <location>
        <begin position="82"/>
        <end position="105"/>
    </location>
</feature>
<dbReference type="InterPro" id="IPR011701">
    <property type="entry name" value="MFS"/>
</dbReference>
<evidence type="ECO:0000259" key="7">
    <source>
        <dbReference type="PROSITE" id="PS50850"/>
    </source>
</evidence>
<dbReference type="GO" id="GO:0005886">
    <property type="term" value="C:plasma membrane"/>
    <property type="evidence" value="ECO:0007669"/>
    <property type="project" value="UniProtKB-SubCell"/>
</dbReference>
<feature type="transmembrane region" description="Helical" evidence="6">
    <location>
        <begin position="48"/>
        <end position="70"/>
    </location>
</feature>
<keyword evidence="3 6" id="KW-0812">Transmembrane</keyword>
<evidence type="ECO:0000313" key="8">
    <source>
        <dbReference type="EMBL" id="XBV83609.1"/>
    </source>
</evidence>
<keyword evidence="4 6" id="KW-1133">Transmembrane helix</keyword>
<dbReference type="InterPro" id="IPR020846">
    <property type="entry name" value="MFS_dom"/>
</dbReference>
<keyword evidence="8" id="KW-0614">Plasmid</keyword>
<protein>
    <submittedName>
        <fullName evidence="8">MFS transporter</fullName>
    </submittedName>
</protein>